<dbReference type="InterPro" id="IPR013697">
    <property type="entry name" value="DNA_pol_e_suA_C"/>
</dbReference>
<sequence length="180" mass="20281">MLVLEEFPVVHVVDEISYNMLDWQRHNARCIVHHYLNLDSCLSQAFDMLRYYHLPVGNLPQDVSIFVSDLFLARHLRKHNHLLCCGPQPDLGGEEGCTFPEKDPEEHGGGLCTGDHAVPQRLRRQPCDALLPLPALAQLAALRPSDAPHPTQHDEEGLLPVRDRPNPHTTLLCPLLCTLE</sequence>
<keyword evidence="4" id="KW-1185">Reference proteome</keyword>
<dbReference type="GO" id="GO:0006297">
    <property type="term" value="P:nucleotide-excision repair, DNA gap filling"/>
    <property type="evidence" value="ECO:0007669"/>
    <property type="project" value="TreeGrafter"/>
</dbReference>
<dbReference type="PANTHER" id="PTHR10670">
    <property type="entry name" value="DNA POLYMERASE EPSILON CATALYTIC SUBUNIT A"/>
    <property type="match status" value="1"/>
</dbReference>
<evidence type="ECO:0000313" key="3">
    <source>
        <dbReference type="Ensembl" id="ENSHHUP00000072442.1"/>
    </source>
</evidence>
<comment type="subcellular location">
    <subcellularLocation>
        <location evidence="1">Nucleus</location>
    </subcellularLocation>
</comment>
<dbReference type="InterPro" id="IPR029703">
    <property type="entry name" value="POL2"/>
</dbReference>
<evidence type="ECO:0000259" key="2">
    <source>
        <dbReference type="SMART" id="SM01159"/>
    </source>
</evidence>
<dbReference type="EC" id="2.7.7.7" evidence="1"/>
<dbReference type="GO" id="GO:0006287">
    <property type="term" value="P:base-excision repair, gap-filling"/>
    <property type="evidence" value="ECO:0007669"/>
    <property type="project" value="TreeGrafter"/>
</dbReference>
<organism evidence="3 4">
    <name type="scientific">Hucho hucho</name>
    <name type="common">huchen</name>
    <dbReference type="NCBI Taxonomy" id="62062"/>
    <lineage>
        <taxon>Eukaryota</taxon>
        <taxon>Metazoa</taxon>
        <taxon>Chordata</taxon>
        <taxon>Craniata</taxon>
        <taxon>Vertebrata</taxon>
        <taxon>Euteleostomi</taxon>
        <taxon>Actinopterygii</taxon>
        <taxon>Neopterygii</taxon>
        <taxon>Teleostei</taxon>
        <taxon>Protacanthopterygii</taxon>
        <taxon>Salmoniformes</taxon>
        <taxon>Salmonidae</taxon>
        <taxon>Salmoninae</taxon>
        <taxon>Hucho</taxon>
    </lineage>
</organism>
<dbReference type="GO" id="GO:0008270">
    <property type="term" value="F:zinc ion binding"/>
    <property type="evidence" value="ECO:0007669"/>
    <property type="project" value="UniProtKB-KW"/>
</dbReference>
<accession>A0A4W5Q8V6</accession>
<dbReference type="GO" id="GO:0051539">
    <property type="term" value="F:4 iron, 4 sulfur cluster binding"/>
    <property type="evidence" value="ECO:0007669"/>
    <property type="project" value="UniProtKB-KW"/>
</dbReference>
<comment type="catalytic activity">
    <reaction evidence="1">
        <text>DNA(n) + a 2'-deoxyribonucleoside 5'-triphosphate = DNA(n+1) + diphosphate</text>
        <dbReference type="Rhea" id="RHEA:22508"/>
        <dbReference type="Rhea" id="RHEA-COMP:17339"/>
        <dbReference type="Rhea" id="RHEA-COMP:17340"/>
        <dbReference type="ChEBI" id="CHEBI:33019"/>
        <dbReference type="ChEBI" id="CHEBI:61560"/>
        <dbReference type="ChEBI" id="CHEBI:173112"/>
        <dbReference type="EC" id="2.7.7.7"/>
    </reaction>
</comment>
<dbReference type="Ensembl" id="ENSHHUT00000074842.1">
    <property type="protein sequence ID" value="ENSHHUP00000072442.1"/>
    <property type="gene ID" value="ENSHHUG00000042523.1"/>
</dbReference>
<dbReference type="GeneTree" id="ENSGT00390000010194"/>
<keyword evidence="1" id="KW-0862">Zinc</keyword>
<keyword evidence="1" id="KW-0004">4Fe-4S</keyword>
<evidence type="ECO:0000313" key="4">
    <source>
        <dbReference type="Proteomes" id="UP000314982"/>
    </source>
</evidence>
<comment type="cofactor">
    <cofactor evidence="1">
        <name>[4Fe-4S] cluster</name>
        <dbReference type="ChEBI" id="CHEBI:49883"/>
    </cofactor>
</comment>
<dbReference type="GO" id="GO:0045004">
    <property type="term" value="P:DNA replication proofreading"/>
    <property type="evidence" value="ECO:0007669"/>
    <property type="project" value="TreeGrafter"/>
</dbReference>
<keyword evidence="1" id="KW-0548">Nucleotidyltransferase</keyword>
<dbReference type="Pfam" id="PF08490">
    <property type="entry name" value="DUF1744"/>
    <property type="match status" value="1"/>
</dbReference>
<protein>
    <recommendedName>
        <fullName evidence="1">DNA polymerase epsilon catalytic subunit</fullName>
        <ecNumber evidence="1">2.7.7.7</ecNumber>
    </recommendedName>
</protein>
<dbReference type="GO" id="GO:0008310">
    <property type="term" value="F:single-stranded DNA 3'-5' DNA exonuclease activity"/>
    <property type="evidence" value="ECO:0007669"/>
    <property type="project" value="TreeGrafter"/>
</dbReference>
<dbReference type="GO" id="GO:0008622">
    <property type="term" value="C:epsilon DNA polymerase complex"/>
    <property type="evidence" value="ECO:0007669"/>
    <property type="project" value="InterPro"/>
</dbReference>
<keyword evidence="1" id="KW-0408">Iron</keyword>
<keyword evidence="1" id="KW-0808">Transferase</keyword>
<keyword evidence="1" id="KW-0238">DNA-binding</keyword>
<dbReference type="Proteomes" id="UP000314982">
    <property type="component" value="Unassembled WGS sequence"/>
</dbReference>
<dbReference type="STRING" id="62062.ENSHHUP00000072442"/>
<comment type="similarity">
    <text evidence="1">Belongs to the DNA polymerase type-B family.</text>
</comment>
<keyword evidence="1" id="KW-0863">Zinc-finger</keyword>
<feature type="domain" description="DNA polymerase epsilon catalytic subunit A C-terminal" evidence="2">
    <location>
        <begin position="1"/>
        <end position="147"/>
    </location>
</feature>
<dbReference type="SMART" id="SM01159">
    <property type="entry name" value="DUF1744"/>
    <property type="match status" value="1"/>
</dbReference>
<dbReference type="GO" id="GO:0003677">
    <property type="term" value="F:DNA binding"/>
    <property type="evidence" value="ECO:0007669"/>
    <property type="project" value="UniProtKB-KW"/>
</dbReference>
<proteinExistence type="inferred from homology"/>
<keyword evidence="1" id="KW-0411">Iron-sulfur</keyword>
<name>A0A4W5Q8V6_9TELE</name>
<keyword evidence="1" id="KW-0539">Nucleus</keyword>
<evidence type="ECO:0000256" key="1">
    <source>
        <dbReference type="RuleBase" id="RU365029"/>
    </source>
</evidence>
<reference evidence="4" key="1">
    <citation type="submission" date="2018-06" db="EMBL/GenBank/DDBJ databases">
        <title>Genome assembly of Danube salmon.</title>
        <authorList>
            <person name="Macqueen D.J."/>
            <person name="Gundappa M.K."/>
        </authorList>
    </citation>
    <scope>NUCLEOTIDE SEQUENCE [LARGE SCALE GENOMIC DNA]</scope>
</reference>
<dbReference type="GO" id="GO:0003887">
    <property type="term" value="F:DNA-directed DNA polymerase activity"/>
    <property type="evidence" value="ECO:0007669"/>
    <property type="project" value="UniProtKB-KW"/>
</dbReference>
<keyword evidence="1" id="KW-0479">Metal-binding</keyword>
<dbReference type="GO" id="GO:0006272">
    <property type="term" value="P:leading strand elongation"/>
    <property type="evidence" value="ECO:0007669"/>
    <property type="project" value="TreeGrafter"/>
</dbReference>
<keyword evidence="1" id="KW-0239">DNA-directed DNA polymerase</keyword>
<dbReference type="AlphaFoldDB" id="A0A4W5Q8V6"/>
<keyword evidence="1" id="KW-0235">DNA replication</keyword>
<dbReference type="GO" id="GO:0000278">
    <property type="term" value="P:mitotic cell cycle"/>
    <property type="evidence" value="ECO:0007669"/>
    <property type="project" value="TreeGrafter"/>
</dbReference>
<comment type="function">
    <text evidence="1">DNA polymerase II participates in chromosomal DNA replication.</text>
</comment>
<reference evidence="3" key="3">
    <citation type="submission" date="2025-09" db="UniProtKB">
        <authorList>
            <consortium name="Ensembl"/>
        </authorList>
    </citation>
    <scope>IDENTIFICATION</scope>
</reference>
<reference evidence="3" key="2">
    <citation type="submission" date="2025-08" db="UniProtKB">
        <authorList>
            <consortium name="Ensembl"/>
        </authorList>
    </citation>
    <scope>IDENTIFICATION</scope>
</reference>
<dbReference type="PANTHER" id="PTHR10670:SF0">
    <property type="entry name" value="DNA POLYMERASE EPSILON CATALYTIC SUBUNIT A"/>
    <property type="match status" value="1"/>
</dbReference>